<evidence type="ECO:0000259" key="10">
    <source>
        <dbReference type="Pfam" id="PF26002"/>
    </source>
</evidence>
<keyword evidence="6 9" id="KW-0812">Transmembrane</keyword>
<dbReference type="SUPFAM" id="SSF111369">
    <property type="entry name" value="HlyD-like secretion proteins"/>
    <property type="match status" value="1"/>
</dbReference>
<keyword evidence="5 9" id="KW-0997">Cell inner membrane</keyword>
<keyword evidence="8 9" id="KW-0472">Membrane</keyword>
<keyword evidence="3 9" id="KW-0813">Transport</keyword>
<evidence type="ECO:0000313" key="11">
    <source>
        <dbReference type="EMBL" id="GAA4876393.1"/>
    </source>
</evidence>
<keyword evidence="7 9" id="KW-1133">Transmembrane helix</keyword>
<evidence type="ECO:0000256" key="8">
    <source>
        <dbReference type="ARBA" id="ARBA00023136"/>
    </source>
</evidence>
<feature type="transmembrane region" description="Helical" evidence="9">
    <location>
        <begin position="20"/>
        <end position="36"/>
    </location>
</feature>
<dbReference type="InterPro" id="IPR058982">
    <property type="entry name" value="Beta-barrel_AprE"/>
</dbReference>
<evidence type="ECO:0000256" key="6">
    <source>
        <dbReference type="ARBA" id="ARBA00022692"/>
    </source>
</evidence>
<dbReference type="InterPro" id="IPR010129">
    <property type="entry name" value="T1SS_HlyD"/>
</dbReference>
<dbReference type="Proteomes" id="UP001499988">
    <property type="component" value="Unassembled WGS sequence"/>
</dbReference>
<comment type="caution">
    <text evidence="11">The sequence shown here is derived from an EMBL/GenBank/DDBJ whole genome shotgun (WGS) entry which is preliminary data.</text>
</comment>
<evidence type="ECO:0000313" key="12">
    <source>
        <dbReference type="Proteomes" id="UP001499988"/>
    </source>
</evidence>
<gene>
    <name evidence="11" type="ORF">GCM10023333_07070</name>
</gene>
<evidence type="ECO:0000256" key="1">
    <source>
        <dbReference type="ARBA" id="ARBA00004377"/>
    </source>
</evidence>
<dbReference type="PANTHER" id="PTHR30386">
    <property type="entry name" value="MEMBRANE FUSION SUBUNIT OF EMRAB-TOLC MULTIDRUG EFFLUX PUMP"/>
    <property type="match status" value="1"/>
</dbReference>
<dbReference type="Gene3D" id="1.10.287.470">
    <property type="entry name" value="Helix hairpin bin"/>
    <property type="match status" value="1"/>
</dbReference>
<evidence type="ECO:0000256" key="7">
    <source>
        <dbReference type="ARBA" id="ARBA00022989"/>
    </source>
</evidence>
<protein>
    <recommendedName>
        <fullName evidence="9">Membrane fusion protein (MFP) family protein</fullName>
    </recommendedName>
</protein>
<evidence type="ECO:0000256" key="4">
    <source>
        <dbReference type="ARBA" id="ARBA00022475"/>
    </source>
</evidence>
<feature type="domain" description="AprE-like beta-barrel" evidence="10">
    <location>
        <begin position="317"/>
        <end position="403"/>
    </location>
</feature>
<comment type="similarity">
    <text evidence="2 9">Belongs to the membrane fusion protein (MFP) (TC 8.A.1) family.</text>
</comment>
<keyword evidence="4 9" id="KW-1003">Cell membrane</keyword>
<name>A0ABP9EFI6_9GAMM</name>
<dbReference type="PRINTS" id="PR01490">
    <property type="entry name" value="RTXTOXIND"/>
</dbReference>
<dbReference type="InterPro" id="IPR050739">
    <property type="entry name" value="MFP"/>
</dbReference>
<dbReference type="PANTHER" id="PTHR30386:SF17">
    <property type="entry name" value="ALKALINE PROTEASE SECRETION PROTEIN APRE"/>
    <property type="match status" value="1"/>
</dbReference>
<dbReference type="Pfam" id="PF26002">
    <property type="entry name" value="Beta-barrel_AprE"/>
    <property type="match status" value="1"/>
</dbReference>
<keyword evidence="12" id="KW-1185">Reference proteome</keyword>
<dbReference type="Gene3D" id="2.40.50.100">
    <property type="match status" value="1"/>
</dbReference>
<evidence type="ECO:0000256" key="2">
    <source>
        <dbReference type="ARBA" id="ARBA00009477"/>
    </source>
</evidence>
<dbReference type="RefSeq" id="WP_345333476.1">
    <property type="nucleotide sequence ID" value="NZ_BAABJZ010000008.1"/>
</dbReference>
<sequence>MSGARSAFELAPQVWLKRALWVIGLGFGGFLLWSGLTPLKSGTVVPAALVVGANAQVVAHREGGWIKAVHVADGESVERGQLLMEITDHRVEAEMDRWQERIWQLQAEQARIAQTLTTGEGEQLASVDVPQAIRKQQYTLMAQQLQNQQLIEQELAQKLSSRRNQLLALEIRQESLVARKVISDEEVEIAETLEQQAYLARMQMLSIRRSNAELVGAIGEIVAKRDALAADILALQSQLARSRNEFRLALDSRLAQIQAELTEATLSHQNMVAKYRAGQIYANNDGVIAGLRAQAVATDQIWPGEVLLRLVPHRPELVVEGLLPVTDIDNVWPGLITQVHFRALDGQDIAPLEGTVMHVDADPTVMGERTGYRFKVTLAPAQFDRLAQQKLSPGMPVDVFIQLQESTLLRYLLDPLMARSRGALREI</sequence>
<dbReference type="NCBIfam" id="TIGR01843">
    <property type="entry name" value="type_I_hlyD"/>
    <property type="match status" value="1"/>
</dbReference>
<dbReference type="EMBL" id="BAABJZ010000008">
    <property type="protein sequence ID" value="GAA4876393.1"/>
    <property type="molecule type" value="Genomic_DNA"/>
</dbReference>
<proteinExistence type="inferred from homology"/>
<evidence type="ECO:0000256" key="5">
    <source>
        <dbReference type="ARBA" id="ARBA00022519"/>
    </source>
</evidence>
<reference evidence="12" key="1">
    <citation type="journal article" date="2019" name="Int. J. Syst. Evol. Microbiol.">
        <title>The Global Catalogue of Microorganisms (GCM) 10K type strain sequencing project: providing services to taxonomists for standard genome sequencing and annotation.</title>
        <authorList>
            <consortium name="The Broad Institute Genomics Platform"/>
            <consortium name="The Broad Institute Genome Sequencing Center for Infectious Disease"/>
            <person name="Wu L."/>
            <person name="Ma J."/>
        </authorList>
    </citation>
    <scope>NUCLEOTIDE SEQUENCE [LARGE SCALE GENOMIC DNA]</scope>
    <source>
        <strain evidence="12">JCM 18401</strain>
    </source>
</reference>
<evidence type="ECO:0000256" key="9">
    <source>
        <dbReference type="RuleBase" id="RU365093"/>
    </source>
</evidence>
<organism evidence="11 12">
    <name type="scientific">Ferrimonas pelagia</name>
    <dbReference type="NCBI Taxonomy" id="1177826"/>
    <lineage>
        <taxon>Bacteria</taxon>
        <taxon>Pseudomonadati</taxon>
        <taxon>Pseudomonadota</taxon>
        <taxon>Gammaproteobacteria</taxon>
        <taxon>Alteromonadales</taxon>
        <taxon>Ferrimonadaceae</taxon>
        <taxon>Ferrimonas</taxon>
    </lineage>
</organism>
<accession>A0ABP9EFI6</accession>
<evidence type="ECO:0000256" key="3">
    <source>
        <dbReference type="ARBA" id="ARBA00022448"/>
    </source>
</evidence>
<comment type="subcellular location">
    <subcellularLocation>
        <location evidence="1 9">Cell inner membrane</location>
        <topology evidence="1 9">Single-pass membrane protein</topology>
    </subcellularLocation>
</comment>
<dbReference type="Gene3D" id="2.40.30.170">
    <property type="match status" value="1"/>
</dbReference>